<keyword evidence="8" id="KW-0969">Cilium</keyword>
<dbReference type="InterPro" id="IPR005648">
    <property type="entry name" value="FlgD"/>
</dbReference>
<gene>
    <name evidence="8" type="ORF">MORIYA_4022</name>
</gene>
<dbReference type="Pfam" id="PF03963">
    <property type="entry name" value="FlgD"/>
    <property type="match status" value="1"/>
</dbReference>
<sequence>MVVTTINNSNNVADFSSQFKTEKRDAAEQAAETTRKELGQEDFFSLLTQELAYQDPFKPVENSEMVAQMASFTTADGIAKMGSKFEQLTAIMSSNQALQASSLVGTKVLAPASSAFLSAGENVSGRIELPQSAPNLRLQISNQVGEVINVINLGEQKRGAVAFEWDGTDMNGNKVAEGNYRLKASASIDGNAQDLKVSSFQHVESVNIGNTGGGIILNLKGMGSLPLSQATEIAGTKT</sequence>
<feature type="domain" description="FlgD Tudor-like" evidence="7">
    <location>
        <begin position="95"/>
        <end position="229"/>
    </location>
</feature>
<evidence type="ECO:0000259" key="7">
    <source>
        <dbReference type="Pfam" id="PF13861"/>
    </source>
</evidence>
<dbReference type="Proteomes" id="UP000250163">
    <property type="component" value="Chromosome MORIYA"/>
</dbReference>
<dbReference type="InterPro" id="IPR025965">
    <property type="entry name" value="FlgD/Vpr_Ig-like"/>
</dbReference>
<organism evidence="8 9">
    <name type="scientific">Moritella yayanosii</name>
    <dbReference type="NCBI Taxonomy" id="69539"/>
    <lineage>
        <taxon>Bacteria</taxon>
        <taxon>Pseudomonadati</taxon>
        <taxon>Pseudomonadota</taxon>
        <taxon>Gammaproteobacteria</taxon>
        <taxon>Alteromonadales</taxon>
        <taxon>Moritellaceae</taxon>
        <taxon>Moritella</taxon>
    </lineage>
</organism>
<accession>A0A330LU47</accession>
<proteinExistence type="inferred from homology"/>
<protein>
    <recommendedName>
        <fullName evidence="2 5">Basal-body rod modification protein FlgD</fullName>
    </recommendedName>
</protein>
<dbReference type="Gene3D" id="2.60.40.4070">
    <property type="match status" value="1"/>
</dbReference>
<dbReference type="Pfam" id="PF13860">
    <property type="entry name" value="FlgD_ig"/>
    <property type="match status" value="1"/>
</dbReference>
<evidence type="ECO:0000256" key="2">
    <source>
        <dbReference type="ARBA" id="ARBA00016013"/>
    </source>
</evidence>
<evidence type="ECO:0000256" key="5">
    <source>
        <dbReference type="RuleBase" id="RU362076"/>
    </source>
</evidence>
<reference evidence="9" key="1">
    <citation type="submission" date="2018-05" db="EMBL/GenBank/DDBJ databases">
        <authorList>
            <person name="Cea G.-C."/>
            <person name="William W."/>
        </authorList>
    </citation>
    <scope>NUCLEOTIDE SEQUENCE [LARGE SCALE GENOMIC DNA]</scope>
    <source>
        <strain evidence="9">DB21MT 5</strain>
    </source>
</reference>
<feature type="domain" description="FlgD/Vpr Ig-like" evidence="6">
    <location>
        <begin position="118"/>
        <end position="188"/>
    </location>
</feature>
<name>A0A330LU47_9GAMM</name>
<evidence type="ECO:0000313" key="9">
    <source>
        <dbReference type="Proteomes" id="UP000250163"/>
    </source>
</evidence>
<evidence type="ECO:0000256" key="3">
    <source>
        <dbReference type="ARBA" id="ARBA00022795"/>
    </source>
</evidence>
<keyword evidence="8" id="KW-0966">Cell projection</keyword>
<evidence type="ECO:0000313" key="8">
    <source>
        <dbReference type="EMBL" id="SQD80474.1"/>
    </source>
</evidence>
<evidence type="ECO:0000256" key="4">
    <source>
        <dbReference type="ARBA" id="ARBA00024746"/>
    </source>
</evidence>
<keyword evidence="3 5" id="KW-1005">Bacterial flagellum biogenesis</keyword>
<evidence type="ECO:0000256" key="1">
    <source>
        <dbReference type="ARBA" id="ARBA00010577"/>
    </source>
</evidence>
<dbReference type="Pfam" id="PF13861">
    <property type="entry name" value="FLgD_tudor"/>
    <property type="match status" value="1"/>
</dbReference>
<dbReference type="Gene3D" id="2.30.30.910">
    <property type="match status" value="1"/>
</dbReference>
<dbReference type="GO" id="GO:0044781">
    <property type="term" value="P:bacterial-type flagellum organization"/>
    <property type="evidence" value="ECO:0007669"/>
    <property type="project" value="UniProtKB-UniRule"/>
</dbReference>
<keyword evidence="8" id="KW-0282">Flagellum</keyword>
<comment type="function">
    <text evidence="4 5">Required for flagellar hook formation. May act as a scaffolding protein.</text>
</comment>
<comment type="similarity">
    <text evidence="1 5">Belongs to the FlgD family.</text>
</comment>
<dbReference type="InterPro" id="IPR025963">
    <property type="entry name" value="FLgD_Tudor"/>
</dbReference>
<dbReference type="AlphaFoldDB" id="A0A330LU47"/>
<keyword evidence="9" id="KW-1185">Reference proteome</keyword>
<evidence type="ECO:0000259" key="6">
    <source>
        <dbReference type="Pfam" id="PF13860"/>
    </source>
</evidence>
<dbReference type="EMBL" id="LS483250">
    <property type="protein sequence ID" value="SQD80474.1"/>
    <property type="molecule type" value="Genomic_DNA"/>
</dbReference>
<dbReference type="KEGG" id="mya:MORIYA_4022"/>